<reference evidence="2" key="1">
    <citation type="submission" date="2023-05" db="EMBL/GenBank/DDBJ databases">
        <authorList>
            <person name="Stuckert A."/>
        </authorList>
    </citation>
    <scope>NUCLEOTIDE SEQUENCE</scope>
</reference>
<organism evidence="2 3">
    <name type="scientific">Staurois parvus</name>
    <dbReference type="NCBI Taxonomy" id="386267"/>
    <lineage>
        <taxon>Eukaryota</taxon>
        <taxon>Metazoa</taxon>
        <taxon>Chordata</taxon>
        <taxon>Craniata</taxon>
        <taxon>Vertebrata</taxon>
        <taxon>Euteleostomi</taxon>
        <taxon>Amphibia</taxon>
        <taxon>Batrachia</taxon>
        <taxon>Anura</taxon>
        <taxon>Neobatrachia</taxon>
        <taxon>Ranoidea</taxon>
        <taxon>Ranidae</taxon>
        <taxon>Staurois</taxon>
    </lineage>
</organism>
<dbReference type="EMBL" id="CATNWA010002180">
    <property type="protein sequence ID" value="CAI9542291.1"/>
    <property type="molecule type" value="Genomic_DNA"/>
</dbReference>
<feature type="region of interest" description="Disordered" evidence="1">
    <location>
        <begin position="1"/>
        <end position="29"/>
    </location>
</feature>
<gene>
    <name evidence="2" type="ORF">SPARVUS_LOCUS2063543</name>
</gene>
<evidence type="ECO:0000313" key="3">
    <source>
        <dbReference type="Proteomes" id="UP001162483"/>
    </source>
</evidence>
<protein>
    <recommendedName>
        <fullName evidence="4">PAS domain-containing protein</fullName>
    </recommendedName>
</protein>
<accession>A0ABN9B255</accession>
<evidence type="ECO:0008006" key="4">
    <source>
        <dbReference type="Google" id="ProtNLM"/>
    </source>
</evidence>
<sequence>MPSPPPELPERPPTLDAAGSAPRPPGPGPLLKLGERLVFNMERLWEQRRLSNASSNIERLLGLQHEALLGLVTTVRDQTTALQDLSHDIRALCQAGAEQNAPWPEAPNPCAVVVWGQCQVATEFPCRKVESAGKSEGEQPLEVPFWNDPLWSTPLKKPHPK</sequence>
<name>A0ABN9B255_9NEOB</name>
<evidence type="ECO:0000256" key="1">
    <source>
        <dbReference type="SAM" id="MobiDB-lite"/>
    </source>
</evidence>
<keyword evidence="3" id="KW-1185">Reference proteome</keyword>
<dbReference type="Proteomes" id="UP001162483">
    <property type="component" value="Unassembled WGS sequence"/>
</dbReference>
<evidence type="ECO:0000313" key="2">
    <source>
        <dbReference type="EMBL" id="CAI9542291.1"/>
    </source>
</evidence>
<proteinExistence type="predicted"/>
<comment type="caution">
    <text evidence="2">The sequence shown here is derived from an EMBL/GenBank/DDBJ whole genome shotgun (WGS) entry which is preliminary data.</text>
</comment>